<keyword evidence="3" id="KW-1185">Reference proteome</keyword>
<accession>W0JR30</accession>
<name>W0JR30_9EURY</name>
<sequence>MLSMVKPQYLLQKLRDKFYSGHLRYIVRQIGLNKILSDPYWKLVYVFSGKTQTHDIDGHKIEFKTDTFTEFMRFRSFAGEEAILKDLLQSLKKTDIVYDVGANVGTYTCFAAMKLQSQQTVAFEPESRNAERLRGNLELNNLDARVLEVALSDTNGTIDFALSGDEAGEGEHAIATDQATETIEVETVRGDRVIEERDLTPPSVVKIDVEGAELSVLRGLSETLRENVRLAYVEVHSEKLPAFGDSAPEVRAFLEGAGFDVTELSSDRSEFFLRASK</sequence>
<evidence type="ECO:0000313" key="2">
    <source>
        <dbReference type="EMBL" id="AHF99629.1"/>
    </source>
</evidence>
<dbReference type="NCBIfam" id="TIGR01444">
    <property type="entry name" value="fkbM_fam"/>
    <property type="match status" value="1"/>
</dbReference>
<evidence type="ECO:0000313" key="3">
    <source>
        <dbReference type="Proteomes" id="UP000019024"/>
    </source>
</evidence>
<dbReference type="InterPro" id="IPR029063">
    <property type="entry name" value="SAM-dependent_MTases_sf"/>
</dbReference>
<dbReference type="Proteomes" id="UP000019024">
    <property type="component" value="Chromosome"/>
</dbReference>
<dbReference type="GO" id="GO:0008168">
    <property type="term" value="F:methyltransferase activity"/>
    <property type="evidence" value="ECO:0007669"/>
    <property type="project" value="UniProtKB-KW"/>
</dbReference>
<dbReference type="SUPFAM" id="SSF53335">
    <property type="entry name" value="S-adenosyl-L-methionine-dependent methyltransferases"/>
    <property type="match status" value="1"/>
</dbReference>
<reference evidence="2 3" key="1">
    <citation type="submission" date="2014-01" db="EMBL/GenBank/DDBJ databases">
        <authorList>
            <consortium name="DOE Joint Genome Institute"/>
            <person name="Anderson I."/>
            <person name="Huntemann M."/>
            <person name="Han J."/>
            <person name="Chen A."/>
            <person name="Kyrpides N."/>
            <person name="Mavromatis K."/>
            <person name="Markowitz V."/>
            <person name="Palaniappan K."/>
            <person name="Ivanova N."/>
            <person name="Schaumberg A."/>
            <person name="Pati A."/>
            <person name="Liolios K."/>
            <person name="Nordberg H.P."/>
            <person name="Cantor M.N."/>
            <person name="Hua S.X."/>
            <person name="Woyke T."/>
        </authorList>
    </citation>
    <scope>NUCLEOTIDE SEQUENCE [LARGE SCALE GENOMIC DNA]</scope>
    <source>
        <strain evidence="2 3">XH-48</strain>
    </source>
</reference>
<dbReference type="InterPro" id="IPR052514">
    <property type="entry name" value="SAM-dependent_MTase"/>
</dbReference>
<dbReference type="STRING" id="797299.HALLA_13365"/>
<keyword evidence="2" id="KW-0489">Methyltransferase</keyword>
<dbReference type="PANTHER" id="PTHR34203:SF15">
    <property type="entry name" value="SLL1173 PROTEIN"/>
    <property type="match status" value="1"/>
</dbReference>
<evidence type="ECO:0000259" key="1">
    <source>
        <dbReference type="Pfam" id="PF05050"/>
    </source>
</evidence>
<organism evidence="2 3">
    <name type="scientific">Halostagnicola larsenii XH-48</name>
    <dbReference type="NCBI Taxonomy" id="797299"/>
    <lineage>
        <taxon>Archaea</taxon>
        <taxon>Methanobacteriati</taxon>
        <taxon>Methanobacteriota</taxon>
        <taxon>Stenosarchaea group</taxon>
        <taxon>Halobacteria</taxon>
        <taxon>Halobacteriales</taxon>
        <taxon>Natrialbaceae</taxon>
        <taxon>Halostagnicola</taxon>
    </lineage>
</organism>
<dbReference type="KEGG" id="hlr:HALLA_13365"/>
<gene>
    <name evidence="2" type="ORF">HALLA_13365</name>
</gene>
<dbReference type="HOGENOM" id="CLU_081183_0_0_2"/>
<protein>
    <submittedName>
        <fullName evidence="2">FkbM family methyltransferase</fullName>
    </submittedName>
</protein>
<dbReference type="EMBL" id="CP007055">
    <property type="protein sequence ID" value="AHF99629.1"/>
    <property type="molecule type" value="Genomic_DNA"/>
</dbReference>
<keyword evidence="2" id="KW-0808">Transferase</keyword>
<dbReference type="GO" id="GO:0032259">
    <property type="term" value="P:methylation"/>
    <property type="evidence" value="ECO:0007669"/>
    <property type="project" value="UniProtKB-KW"/>
</dbReference>
<proteinExistence type="predicted"/>
<dbReference type="eggNOG" id="arCOG01402">
    <property type="taxonomic scope" value="Archaea"/>
</dbReference>
<feature type="domain" description="Methyltransferase FkbM" evidence="1">
    <location>
        <begin position="99"/>
        <end position="260"/>
    </location>
</feature>
<dbReference type="InterPro" id="IPR006342">
    <property type="entry name" value="FkbM_mtfrase"/>
</dbReference>
<dbReference type="PANTHER" id="PTHR34203">
    <property type="entry name" value="METHYLTRANSFERASE, FKBM FAMILY PROTEIN"/>
    <property type="match status" value="1"/>
</dbReference>
<dbReference type="Gene3D" id="3.40.50.150">
    <property type="entry name" value="Vaccinia Virus protein VP39"/>
    <property type="match status" value="1"/>
</dbReference>
<dbReference type="AlphaFoldDB" id="W0JR30"/>
<dbReference type="Pfam" id="PF05050">
    <property type="entry name" value="Methyltransf_21"/>
    <property type="match status" value="1"/>
</dbReference>